<sequence length="284" mass="30700">MASGLAFAFLLAAIAAGARQGGWGAASLQSEMDSGSASKRVLIYTKTTAYVHESTPYAAKFIAKTCKQMGHHSVISDNSTLLEDRAMAEGFDAIVFVSNLGQIFDTHKEHIAAHIAAGKGIFGLHAIIGSFRDDLMSEDGKTSVWTSHLIEDVFGAHFGDYPPHPPRQSAKLTVDAKEAEKLGLNLPTSFVHEDEFFNYNRNPAQMEGVSVVASVDENSYEGGIMGVQHPVVWYRTLGKNEARVFYCGLGHATENYNGEGSGYVASFVEAGLKYILKAPQTITM</sequence>
<feature type="signal peptide" evidence="1">
    <location>
        <begin position="1"/>
        <end position="20"/>
    </location>
</feature>
<evidence type="ECO:0000256" key="1">
    <source>
        <dbReference type="SAM" id="SignalP"/>
    </source>
</evidence>
<dbReference type="InterPro" id="IPR029010">
    <property type="entry name" value="ThuA-like"/>
</dbReference>
<gene>
    <name evidence="3" type="ORF">LSP00402_LOCUS6319</name>
</gene>
<accession>A0A7S2TM91</accession>
<dbReference type="Gene3D" id="3.40.50.880">
    <property type="match status" value="1"/>
</dbReference>
<reference evidence="3" key="1">
    <citation type="submission" date="2021-01" db="EMBL/GenBank/DDBJ databases">
        <authorList>
            <person name="Corre E."/>
            <person name="Pelletier E."/>
            <person name="Niang G."/>
            <person name="Scheremetjew M."/>
            <person name="Finn R."/>
            <person name="Kale V."/>
            <person name="Holt S."/>
            <person name="Cochrane G."/>
            <person name="Meng A."/>
            <person name="Brown T."/>
            <person name="Cohen L."/>
        </authorList>
    </citation>
    <scope>NUCLEOTIDE SEQUENCE</scope>
    <source>
        <strain evidence="3">CCMP622</strain>
    </source>
</reference>
<dbReference type="EMBL" id="HBHP01010265">
    <property type="protein sequence ID" value="CAD9756701.1"/>
    <property type="molecule type" value="Transcribed_RNA"/>
</dbReference>
<dbReference type="PANTHER" id="PTHR40469:SF2">
    <property type="entry name" value="GALACTOSE-BINDING DOMAIN-LIKE SUPERFAMILY PROTEIN"/>
    <property type="match status" value="1"/>
</dbReference>
<dbReference type="Pfam" id="PF06283">
    <property type="entry name" value="ThuA"/>
    <property type="match status" value="1"/>
</dbReference>
<evidence type="ECO:0000313" key="3">
    <source>
        <dbReference type="EMBL" id="CAD9756701.1"/>
    </source>
</evidence>
<evidence type="ECO:0000259" key="2">
    <source>
        <dbReference type="Pfam" id="PF06283"/>
    </source>
</evidence>
<feature type="domain" description="ThuA-like" evidence="2">
    <location>
        <begin position="40"/>
        <end position="259"/>
    </location>
</feature>
<name>A0A7S2TM91_9EUKA</name>
<dbReference type="PANTHER" id="PTHR40469">
    <property type="entry name" value="SECRETED GLYCOSYL HYDROLASE"/>
    <property type="match status" value="1"/>
</dbReference>
<keyword evidence="1" id="KW-0732">Signal</keyword>
<dbReference type="InterPro" id="IPR029062">
    <property type="entry name" value="Class_I_gatase-like"/>
</dbReference>
<dbReference type="AlphaFoldDB" id="A0A7S2TM91"/>
<organism evidence="3">
    <name type="scientific">Lotharella oceanica</name>
    <dbReference type="NCBI Taxonomy" id="641309"/>
    <lineage>
        <taxon>Eukaryota</taxon>
        <taxon>Sar</taxon>
        <taxon>Rhizaria</taxon>
        <taxon>Cercozoa</taxon>
        <taxon>Chlorarachniophyceae</taxon>
        <taxon>Lotharella</taxon>
    </lineage>
</organism>
<dbReference type="SUPFAM" id="SSF52317">
    <property type="entry name" value="Class I glutamine amidotransferase-like"/>
    <property type="match status" value="1"/>
</dbReference>
<proteinExistence type="predicted"/>
<feature type="chain" id="PRO_5031570684" description="ThuA-like domain-containing protein" evidence="1">
    <location>
        <begin position="21"/>
        <end position="284"/>
    </location>
</feature>
<protein>
    <recommendedName>
        <fullName evidence="2">ThuA-like domain-containing protein</fullName>
    </recommendedName>
</protein>